<dbReference type="Proteomes" id="UP000829685">
    <property type="component" value="Unassembled WGS sequence"/>
</dbReference>
<accession>A0A9P9WVN1</accession>
<evidence type="ECO:0000313" key="3">
    <source>
        <dbReference type="Proteomes" id="UP000829685"/>
    </source>
</evidence>
<dbReference type="PANTHER" id="PTHR33112">
    <property type="entry name" value="DOMAIN PROTEIN, PUTATIVE-RELATED"/>
    <property type="match status" value="1"/>
</dbReference>
<dbReference type="AlphaFoldDB" id="A0A9P9WVN1"/>
<dbReference type="EMBL" id="JAFIMR010000003">
    <property type="protein sequence ID" value="KAI1880043.1"/>
    <property type="molecule type" value="Genomic_DNA"/>
</dbReference>
<sequence length="644" mass="72508">MRTCDSCVGGFETPASVGRDGKWSCGWELQSTPAALCEAARSCFFCEAVWRSLDIPAHAQNQADIVLPLKYVFRQGHKDGALDWLSICARVGKSPTVYFLLEDTRLNYRSINQVKGISTGCVEPLRFLERQLSLCRSTHAACCDLVSKDKWYPTRLVEVRDGKARLIISKETEPTGPYLSLSHRWGTGTIFQCTSKTIGGLITNIPVTELPVTFQDAFHAAEYLGFKYLWIDSLCIIQDSAQDWSREAKTMKQIYQRAYMNLAATTSLGLFRKRDPESMMSDPFRVHNGILAGDFRAVEAVLDRDPWDSTIENAPLNLRAWVMQERLLSSRVAHFTARQIVWDCLENTASESNPSGQLAQPFVESIWIGRKQGSTILRPPRDIDTGIGQWATVVNAYSRCGLTYYTDKFVAVGGVAEYLSRLFKDDYHCGLFRSQMELQLCWFSIPDNGQPLSSNDIAPSWSWMSINGPVETPQPQLYQGYALKFFARIDDVSTQHSQRDETTEAYTGSLQMWCSLNAVELVDESTQPRLIGRGTEHVAFVNLDVSHGRHNDGELYVVPIFEVQDPMTIEWKYRYSEVRGLLLRLIDGASGTYIRCGHVGLRSHSNRETGRFADSWMALLSAQGKGQFPCQVFDVEAGHLIKVV</sequence>
<evidence type="ECO:0000313" key="2">
    <source>
        <dbReference type="EMBL" id="KAI1880043.1"/>
    </source>
</evidence>
<protein>
    <recommendedName>
        <fullName evidence="1">Heterokaryon incompatibility domain-containing protein</fullName>
    </recommendedName>
</protein>
<gene>
    <name evidence="2" type="ORF">JX265_001664</name>
</gene>
<dbReference type="InterPro" id="IPR010730">
    <property type="entry name" value="HET"/>
</dbReference>
<reference evidence="2" key="1">
    <citation type="submission" date="2021-03" db="EMBL/GenBank/DDBJ databases">
        <title>Revisited historic fungal species revealed as producer of novel bioactive compounds through whole genome sequencing and comparative genomics.</title>
        <authorList>
            <person name="Vignolle G.A."/>
            <person name="Hochenegger N."/>
            <person name="Mach R.L."/>
            <person name="Mach-Aigner A.R."/>
            <person name="Javad Rahimi M."/>
            <person name="Salim K.A."/>
            <person name="Chan C.M."/>
            <person name="Lim L.B.L."/>
            <person name="Cai F."/>
            <person name="Druzhinina I.S."/>
            <person name="U'Ren J.M."/>
            <person name="Derntl C."/>
        </authorList>
    </citation>
    <scope>NUCLEOTIDE SEQUENCE</scope>
    <source>
        <strain evidence="2">TUCIM 5799</strain>
    </source>
</reference>
<feature type="domain" description="Heterokaryon incompatibility" evidence="1">
    <location>
        <begin position="178"/>
        <end position="325"/>
    </location>
</feature>
<keyword evidence="3" id="KW-1185">Reference proteome</keyword>
<proteinExistence type="predicted"/>
<dbReference type="PANTHER" id="PTHR33112:SF10">
    <property type="entry name" value="TOL"/>
    <property type="match status" value="1"/>
</dbReference>
<organism evidence="2 3">
    <name type="scientific">Neoarthrinium moseri</name>
    <dbReference type="NCBI Taxonomy" id="1658444"/>
    <lineage>
        <taxon>Eukaryota</taxon>
        <taxon>Fungi</taxon>
        <taxon>Dikarya</taxon>
        <taxon>Ascomycota</taxon>
        <taxon>Pezizomycotina</taxon>
        <taxon>Sordariomycetes</taxon>
        <taxon>Xylariomycetidae</taxon>
        <taxon>Amphisphaeriales</taxon>
        <taxon>Apiosporaceae</taxon>
        <taxon>Neoarthrinium</taxon>
    </lineage>
</organism>
<comment type="caution">
    <text evidence="2">The sequence shown here is derived from an EMBL/GenBank/DDBJ whole genome shotgun (WGS) entry which is preliminary data.</text>
</comment>
<evidence type="ECO:0000259" key="1">
    <source>
        <dbReference type="Pfam" id="PF06985"/>
    </source>
</evidence>
<dbReference type="Pfam" id="PF06985">
    <property type="entry name" value="HET"/>
    <property type="match status" value="1"/>
</dbReference>
<name>A0A9P9WVN1_9PEZI</name>